<evidence type="ECO:0000313" key="1">
    <source>
        <dbReference type="EMBL" id="GAA4443143.1"/>
    </source>
</evidence>
<accession>A0ABP8M2B5</accession>
<reference evidence="2" key="1">
    <citation type="journal article" date="2019" name="Int. J. Syst. Evol. Microbiol.">
        <title>The Global Catalogue of Microorganisms (GCM) 10K type strain sequencing project: providing services to taxonomists for standard genome sequencing and annotation.</title>
        <authorList>
            <consortium name="The Broad Institute Genomics Platform"/>
            <consortium name="The Broad Institute Genome Sequencing Center for Infectious Disease"/>
            <person name="Wu L."/>
            <person name="Ma J."/>
        </authorList>
    </citation>
    <scope>NUCLEOTIDE SEQUENCE [LARGE SCALE GENOMIC DNA]</scope>
    <source>
        <strain evidence="2">JCM 31920</strain>
    </source>
</reference>
<evidence type="ECO:0000313" key="2">
    <source>
        <dbReference type="Proteomes" id="UP001501508"/>
    </source>
</evidence>
<dbReference type="Proteomes" id="UP001501508">
    <property type="component" value="Unassembled WGS sequence"/>
</dbReference>
<comment type="caution">
    <text evidence="1">The sequence shown here is derived from an EMBL/GenBank/DDBJ whole genome shotgun (WGS) entry which is preliminary data.</text>
</comment>
<dbReference type="EMBL" id="BAABEY010000029">
    <property type="protein sequence ID" value="GAA4443143.1"/>
    <property type="molecule type" value="Genomic_DNA"/>
</dbReference>
<protein>
    <submittedName>
        <fullName evidence="1">Uncharacterized protein</fullName>
    </submittedName>
</protein>
<dbReference type="RefSeq" id="WP_345030854.1">
    <property type="nucleotide sequence ID" value="NZ_BAABEY010000029.1"/>
</dbReference>
<keyword evidence="2" id="KW-1185">Reference proteome</keyword>
<dbReference type="PROSITE" id="PS51257">
    <property type="entry name" value="PROKAR_LIPOPROTEIN"/>
    <property type="match status" value="1"/>
</dbReference>
<sequence length="513" mass="57560">MKSPITFTVLLLFAFFACRREVVVCPDTAIPDSSDTTLQRNFRLVFVNLREQWKGPENLVAHVTVESPRTPEKPVFLTVPVRFENLCSTPVISLPKGAYRIKALTITDNSGVTRLATPVAGSPKAGQSGTPLSVSLTLDTKTEKEIRLEVLSVGATDTAASFGYPPGSFGKNPDNPQPPMDKRVFIRSLIRVGEIVYDSIPVQLIVKSWDAKEVMDYRIHYLAAGTQSVYLSAKAERFHLSVKKWGSYSELTLSQAEVEENAVYDLGGQVAAKKLKSVIESRIAGGTTTPQTKTDYEYHPNGEIRQRLIWGKKPDLSSYVVQKDVFAYTNNYITTIQSYNESNALVRTLTAHYGLPGRVTLLEETKGSARITATAAYVPLETHSGRTRDYRIDVAYRLGNGIDYYAKTMRGGAVVSDVYRGHTGGLEEGTYDYDFSINPYVHLHIPDLFFTQYARHNMVVSRKIRTGAYPQEEPYDYQYVYDADDYPKELLTKYRSTKTGADLFVIRTVFTYW</sequence>
<organism evidence="1 2">
    <name type="scientific">Ravibacter arvi</name>
    <dbReference type="NCBI Taxonomy" id="2051041"/>
    <lineage>
        <taxon>Bacteria</taxon>
        <taxon>Pseudomonadati</taxon>
        <taxon>Bacteroidota</taxon>
        <taxon>Cytophagia</taxon>
        <taxon>Cytophagales</taxon>
        <taxon>Spirosomataceae</taxon>
        <taxon>Ravibacter</taxon>
    </lineage>
</organism>
<proteinExistence type="predicted"/>
<gene>
    <name evidence="1" type="ORF">GCM10023091_31100</name>
</gene>
<name>A0ABP8M2B5_9BACT</name>